<name>C8PHZ8_9BACT</name>
<organism evidence="1 2">
    <name type="scientific">Campylobacter gracilis RM3268</name>
    <dbReference type="NCBI Taxonomy" id="553220"/>
    <lineage>
        <taxon>Bacteria</taxon>
        <taxon>Pseudomonadati</taxon>
        <taxon>Campylobacterota</taxon>
        <taxon>Epsilonproteobacteria</taxon>
        <taxon>Campylobacterales</taxon>
        <taxon>Campylobacteraceae</taxon>
        <taxon>Campylobacter</taxon>
    </lineage>
</organism>
<dbReference type="AlphaFoldDB" id="C8PHZ8"/>
<proteinExistence type="predicted"/>
<dbReference type="Proteomes" id="UP000005709">
    <property type="component" value="Unassembled WGS sequence"/>
</dbReference>
<comment type="caution">
    <text evidence="1">The sequence shown here is derived from an EMBL/GenBank/DDBJ whole genome shotgun (WGS) entry which is preliminary data.</text>
</comment>
<gene>
    <name evidence="1" type="ORF">CAMGR0001_0594</name>
</gene>
<reference evidence="1 2" key="1">
    <citation type="submission" date="2009-07" db="EMBL/GenBank/DDBJ databases">
        <authorList>
            <person name="Madupu R."/>
            <person name="Sebastian Y."/>
            <person name="Durkin A.S."/>
            <person name="Torralba M."/>
            <person name="Methe B."/>
            <person name="Sutton G.G."/>
            <person name="Strausberg R.L."/>
            <person name="Nelson K.E."/>
        </authorList>
    </citation>
    <scope>NUCLEOTIDE SEQUENCE [LARGE SCALE GENOMIC DNA]</scope>
    <source>
        <strain evidence="1 2">RM3268</strain>
    </source>
</reference>
<evidence type="ECO:0000313" key="1">
    <source>
        <dbReference type="EMBL" id="EEV17762.1"/>
    </source>
</evidence>
<evidence type="ECO:0000313" key="2">
    <source>
        <dbReference type="Proteomes" id="UP000005709"/>
    </source>
</evidence>
<dbReference type="EMBL" id="ACYG01000024">
    <property type="protein sequence ID" value="EEV17762.1"/>
    <property type="molecule type" value="Genomic_DNA"/>
</dbReference>
<accession>C8PHZ8</accession>
<protein>
    <submittedName>
        <fullName evidence="1">Uncharacterized protein</fullName>
    </submittedName>
</protein>
<keyword evidence="2" id="KW-1185">Reference proteome</keyword>
<sequence>MRQMQKSDTFVLNSNGKFEPVVVESAILYREFQTPTDFVKR</sequence>